<feature type="compositionally biased region" description="Gly residues" evidence="1">
    <location>
        <begin position="130"/>
        <end position="141"/>
    </location>
</feature>
<organism evidence="3 4">
    <name type="scientific">Marasmius crinis-equi</name>
    <dbReference type="NCBI Taxonomy" id="585013"/>
    <lineage>
        <taxon>Eukaryota</taxon>
        <taxon>Fungi</taxon>
        <taxon>Dikarya</taxon>
        <taxon>Basidiomycota</taxon>
        <taxon>Agaricomycotina</taxon>
        <taxon>Agaricomycetes</taxon>
        <taxon>Agaricomycetidae</taxon>
        <taxon>Agaricales</taxon>
        <taxon>Marasmiineae</taxon>
        <taxon>Marasmiaceae</taxon>
        <taxon>Marasmius</taxon>
    </lineage>
</organism>
<feature type="compositionally biased region" description="Low complexity" evidence="1">
    <location>
        <begin position="108"/>
        <end position="129"/>
    </location>
</feature>
<evidence type="ECO:0000256" key="1">
    <source>
        <dbReference type="SAM" id="MobiDB-lite"/>
    </source>
</evidence>
<feature type="region of interest" description="Disordered" evidence="1">
    <location>
        <begin position="108"/>
        <end position="141"/>
    </location>
</feature>
<name>A0ABR3FEC9_9AGAR</name>
<dbReference type="Proteomes" id="UP001465976">
    <property type="component" value="Unassembled WGS sequence"/>
</dbReference>
<feature type="chain" id="PRO_5046502784" description="Extracellular membrane protein CFEM domain-containing protein" evidence="2">
    <location>
        <begin position="21"/>
        <end position="170"/>
    </location>
</feature>
<evidence type="ECO:0000313" key="4">
    <source>
        <dbReference type="Proteomes" id="UP001465976"/>
    </source>
</evidence>
<gene>
    <name evidence="3" type="ORF">V5O48_008315</name>
</gene>
<protein>
    <recommendedName>
        <fullName evidence="5">Extracellular membrane protein CFEM domain-containing protein</fullName>
    </recommendedName>
</protein>
<evidence type="ECO:0000313" key="3">
    <source>
        <dbReference type="EMBL" id="KAL0573643.1"/>
    </source>
</evidence>
<keyword evidence="2" id="KW-0732">Signal</keyword>
<sequence>MRFTTTVVASFLCTVPFVYGSANPSNAISARQDLPTLPPISSNCQKTCSSAQDATCTSLDCSCTEKNADGLEGCLTCVIKEDKSTADTCQKFMDSFTSSCTSLGKTLKSRKLSGSSGSSSSGNSASGSSGSSGGNGTSGGSTGGNGAVALKTTVSLGAFGAAAGFLALLL</sequence>
<reference evidence="3 4" key="1">
    <citation type="submission" date="2024-02" db="EMBL/GenBank/DDBJ databases">
        <title>A draft genome for the cacao thread blight pathogen Marasmius crinis-equi.</title>
        <authorList>
            <person name="Cohen S.P."/>
            <person name="Baruah I.K."/>
            <person name="Amoako-Attah I."/>
            <person name="Bukari Y."/>
            <person name="Meinhardt L.W."/>
            <person name="Bailey B.A."/>
        </authorList>
    </citation>
    <scope>NUCLEOTIDE SEQUENCE [LARGE SCALE GENOMIC DNA]</scope>
    <source>
        <strain evidence="3 4">GH-76</strain>
    </source>
</reference>
<keyword evidence="4" id="KW-1185">Reference proteome</keyword>
<evidence type="ECO:0008006" key="5">
    <source>
        <dbReference type="Google" id="ProtNLM"/>
    </source>
</evidence>
<proteinExistence type="predicted"/>
<dbReference type="EMBL" id="JBAHYK010000480">
    <property type="protein sequence ID" value="KAL0573643.1"/>
    <property type="molecule type" value="Genomic_DNA"/>
</dbReference>
<feature type="signal peptide" evidence="2">
    <location>
        <begin position="1"/>
        <end position="20"/>
    </location>
</feature>
<accession>A0ABR3FEC9</accession>
<comment type="caution">
    <text evidence="3">The sequence shown here is derived from an EMBL/GenBank/DDBJ whole genome shotgun (WGS) entry which is preliminary data.</text>
</comment>
<evidence type="ECO:0000256" key="2">
    <source>
        <dbReference type="SAM" id="SignalP"/>
    </source>
</evidence>